<comment type="caution">
    <text evidence="1">The sequence shown here is derived from an EMBL/GenBank/DDBJ whole genome shotgun (WGS) entry which is preliminary data.</text>
</comment>
<dbReference type="EMBL" id="JAIWYP010000008">
    <property type="protein sequence ID" value="KAH3780103.1"/>
    <property type="molecule type" value="Genomic_DNA"/>
</dbReference>
<protein>
    <submittedName>
        <fullName evidence="1">Uncharacterized protein</fullName>
    </submittedName>
</protein>
<dbReference type="Proteomes" id="UP000828390">
    <property type="component" value="Unassembled WGS sequence"/>
</dbReference>
<reference evidence="1" key="1">
    <citation type="journal article" date="2019" name="bioRxiv">
        <title>The Genome of the Zebra Mussel, Dreissena polymorpha: A Resource for Invasive Species Research.</title>
        <authorList>
            <person name="McCartney M.A."/>
            <person name="Auch B."/>
            <person name="Kono T."/>
            <person name="Mallez S."/>
            <person name="Zhang Y."/>
            <person name="Obille A."/>
            <person name="Becker A."/>
            <person name="Abrahante J.E."/>
            <person name="Garbe J."/>
            <person name="Badalamenti J.P."/>
            <person name="Herman A."/>
            <person name="Mangelson H."/>
            <person name="Liachko I."/>
            <person name="Sullivan S."/>
            <person name="Sone E.D."/>
            <person name="Koren S."/>
            <person name="Silverstein K.A.T."/>
            <person name="Beckman K.B."/>
            <person name="Gohl D.M."/>
        </authorList>
    </citation>
    <scope>NUCLEOTIDE SEQUENCE</scope>
    <source>
        <strain evidence="1">Duluth1</strain>
        <tissue evidence="1">Whole animal</tissue>
    </source>
</reference>
<organism evidence="1 2">
    <name type="scientific">Dreissena polymorpha</name>
    <name type="common">Zebra mussel</name>
    <name type="synonym">Mytilus polymorpha</name>
    <dbReference type="NCBI Taxonomy" id="45954"/>
    <lineage>
        <taxon>Eukaryota</taxon>
        <taxon>Metazoa</taxon>
        <taxon>Spiralia</taxon>
        <taxon>Lophotrochozoa</taxon>
        <taxon>Mollusca</taxon>
        <taxon>Bivalvia</taxon>
        <taxon>Autobranchia</taxon>
        <taxon>Heteroconchia</taxon>
        <taxon>Euheterodonta</taxon>
        <taxon>Imparidentia</taxon>
        <taxon>Neoheterodontei</taxon>
        <taxon>Myida</taxon>
        <taxon>Dreissenoidea</taxon>
        <taxon>Dreissenidae</taxon>
        <taxon>Dreissena</taxon>
    </lineage>
</organism>
<evidence type="ECO:0000313" key="1">
    <source>
        <dbReference type="EMBL" id="KAH3780103.1"/>
    </source>
</evidence>
<evidence type="ECO:0000313" key="2">
    <source>
        <dbReference type="Proteomes" id="UP000828390"/>
    </source>
</evidence>
<name>A0A9D4EIU6_DREPO</name>
<dbReference type="AlphaFoldDB" id="A0A9D4EIU6"/>
<gene>
    <name evidence="1" type="ORF">DPMN_157913</name>
</gene>
<proteinExistence type="predicted"/>
<reference evidence="1" key="2">
    <citation type="submission" date="2020-11" db="EMBL/GenBank/DDBJ databases">
        <authorList>
            <person name="McCartney M.A."/>
            <person name="Auch B."/>
            <person name="Kono T."/>
            <person name="Mallez S."/>
            <person name="Becker A."/>
            <person name="Gohl D.M."/>
            <person name="Silverstein K.A.T."/>
            <person name="Koren S."/>
            <person name="Bechman K.B."/>
            <person name="Herman A."/>
            <person name="Abrahante J.E."/>
            <person name="Garbe J."/>
        </authorList>
    </citation>
    <scope>NUCLEOTIDE SEQUENCE</scope>
    <source>
        <strain evidence="1">Duluth1</strain>
        <tissue evidence="1">Whole animal</tissue>
    </source>
</reference>
<accession>A0A9D4EIU6</accession>
<keyword evidence="2" id="KW-1185">Reference proteome</keyword>
<sequence length="78" mass="8148">MGDVEALNEPCRKKRMYCSTPYDPGDCLGGTGGVGSSPPHDTGACPSQLLAACSANSARGGDFRAPFRPRGNDIHRPV</sequence>